<dbReference type="Proteomes" id="UP000182347">
    <property type="component" value="Unassembled WGS sequence"/>
</dbReference>
<sequence>MPTVHLMAGIPGSGKSFFAKKLAASEQAVYISSDEIRENWYGDASVQGDNSRLFEDIRRRIRNYLAGGMDVVFDATNLSRRKRIHFTRNDVRGFPVVAHVLCTPFSACLARNQQRERKVDEQILERMYKQFELPFSEEGFCRVAYYAPDLSFDPVLKQDIKRIMGEAFSYQDFFQVLNHLPGFPEIYELSHDSKLHHLSVSRHSYFIHQEVVEQYHGPDKEKLLWLSMLHDIGKGFCKSFLNFKGAKQKYARFDGHENVSAYLAVQLLKNLEYSHEFIHSTAKLISLHMLEAETSKKRRKNANKLLHPEEKQVLDHFAILTRQLR</sequence>
<dbReference type="STRING" id="482461.SAMN05216244_3615"/>
<dbReference type="Pfam" id="PF13671">
    <property type="entry name" value="AAA_33"/>
    <property type="match status" value="1"/>
</dbReference>
<evidence type="ECO:0000313" key="3">
    <source>
        <dbReference type="Proteomes" id="UP000182347"/>
    </source>
</evidence>
<organism evidence="2 3">
    <name type="scientific">Sediminibacillus halophilus</name>
    <dbReference type="NCBI Taxonomy" id="482461"/>
    <lineage>
        <taxon>Bacteria</taxon>
        <taxon>Bacillati</taxon>
        <taxon>Bacillota</taxon>
        <taxon>Bacilli</taxon>
        <taxon>Bacillales</taxon>
        <taxon>Bacillaceae</taxon>
        <taxon>Sediminibacillus</taxon>
    </lineage>
</organism>
<dbReference type="OrthoDB" id="9805698at2"/>
<evidence type="ECO:0000313" key="2">
    <source>
        <dbReference type="EMBL" id="SDM87651.1"/>
    </source>
</evidence>
<proteinExistence type="predicted"/>
<reference evidence="3" key="1">
    <citation type="submission" date="2016-10" db="EMBL/GenBank/DDBJ databases">
        <authorList>
            <person name="Varghese N."/>
            <person name="Submissions S."/>
        </authorList>
    </citation>
    <scope>NUCLEOTIDE SEQUENCE [LARGE SCALE GENOMIC DNA]</scope>
    <source>
        <strain evidence="3">CGMCC 1.6199</strain>
    </source>
</reference>
<dbReference type="AlphaFoldDB" id="A0A1G9WTQ8"/>
<dbReference type="SUPFAM" id="SSF109604">
    <property type="entry name" value="HD-domain/PDEase-like"/>
    <property type="match status" value="1"/>
</dbReference>
<dbReference type="Pfam" id="PF01966">
    <property type="entry name" value="HD"/>
    <property type="match status" value="1"/>
</dbReference>
<dbReference type="RefSeq" id="WP_074600622.1">
    <property type="nucleotide sequence ID" value="NZ_FNHF01000006.1"/>
</dbReference>
<dbReference type="EMBL" id="FNHF01000006">
    <property type="protein sequence ID" value="SDM87651.1"/>
    <property type="molecule type" value="Genomic_DNA"/>
</dbReference>
<accession>A0A1G9WTQ8</accession>
<gene>
    <name evidence="2" type="ORF">SAMN05216244_3615</name>
</gene>
<dbReference type="InterPro" id="IPR006674">
    <property type="entry name" value="HD_domain"/>
</dbReference>
<dbReference type="InterPro" id="IPR027417">
    <property type="entry name" value="P-loop_NTPase"/>
</dbReference>
<name>A0A1G9WTQ8_9BACI</name>
<dbReference type="Gene3D" id="1.10.3090.10">
    <property type="entry name" value="cca-adding enzyme, domain 2"/>
    <property type="match status" value="1"/>
</dbReference>
<dbReference type="SUPFAM" id="SSF52540">
    <property type="entry name" value="P-loop containing nucleoside triphosphate hydrolases"/>
    <property type="match status" value="1"/>
</dbReference>
<dbReference type="GO" id="GO:0016301">
    <property type="term" value="F:kinase activity"/>
    <property type="evidence" value="ECO:0007669"/>
    <property type="project" value="UniProtKB-KW"/>
</dbReference>
<feature type="domain" description="HD" evidence="1">
    <location>
        <begin position="215"/>
        <end position="299"/>
    </location>
</feature>
<keyword evidence="2" id="KW-0418">Kinase</keyword>
<keyword evidence="3" id="KW-1185">Reference proteome</keyword>
<evidence type="ECO:0000259" key="1">
    <source>
        <dbReference type="Pfam" id="PF01966"/>
    </source>
</evidence>
<keyword evidence="2" id="KW-0808">Transferase</keyword>
<protein>
    <submittedName>
        <fullName evidence="2">Predicted kinase</fullName>
    </submittedName>
</protein>
<dbReference type="CDD" id="cd00077">
    <property type="entry name" value="HDc"/>
    <property type="match status" value="1"/>
</dbReference>
<dbReference type="Gene3D" id="3.40.50.300">
    <property type="entry name" value="P-loop containing nucleotide triphosphate hydrolases"/>
    <property type="match status" value="1"/>
</dbReference>
<dbReference type="InterPro" id="IPR003607">
    <property type="entry name" value="HD/PDEase_dom"/>
</dbReference>